<sequence length="152" mass="17514">MLHKIVCTALALLSSCGHHDDDHDDHHHHHHHHHHHRCSRRSPKLFLTQGCKLNPKEDKREFYAGVRQKRCIIDVPQFPYERRSPIQTHQSVNARAKGIHKEGYPLYTLESDSRDPKPDFHSADRGIVMVSRSSGAPGNREAWTDNPHTYGS</sequence>
<reference evidence="3" key="2">
    <citation type="submission" date="2023-03" db="EMBL/GenBank/DDBJ databases">
        <authorList>
            <person name="Inwood S.N."/>
            <person name="Skelly J.G."/>
            <person name="Guhlin J."/>
            <person name="Harrop T.W.R."/>
            <person name="Goldson S.G."/>
            <person name="Dearden P.K."/>
        </authorList>
    </citation>
    <scope>NUCLEOTIDE SEQUENCE</scope>
    <source>
        <strain evidence="3">Irish</strain>
        <tissue evidence="3">Whole body</tissue>
    </source>
</reference>
<organism evidence="3 4">
    <name type="scientific">Microctonus aethiopoides</name>
    <dbReference type="NCBI Taxonomy" id="144406"/>
    <lineage>
        <taxon>Eukaryota</taxon>
        <taxon>Metazoa</taxon>
        <taxon>Ecdysozoa</taxon>
        <taxon>Arthropoda</taxon>
        <taxon>Hexapoda</taxon>
        <taxon>Insecta</taxon>
        <taxon>Pterygota</taxon>
        <taxon>Neoptera</taxon>
        <taxon>Endopterygota</taxon>
        <taxon>Hymenoptera</taxon>
        <taxon>Apocrita</taxon>
        <taxon>Ichneumonoidea</taxon>
        <taxon>Braconidae</taxon>
        <taxon>Euphorinae</taxon>
        <taxon>Microctonus</taxon>
    </lineage>
</organism>
<dbReference type="AlphaFoldDB" id="A0AA39FKS8"/>
<evidence type="ECO:0000256" key="1">
    <source>
        <dbReference type="SAM" id="MobiDB-lite"/>
    </source>
</evidence>
<feature type="chain" id="PRO_5041361705" evidence="2">
    <location>
        <begin position="18"/>
        <end position="152"/>
    </location>
</feature>
<keyword evidence="4" id="KW-1185">Reference proteome</keyword>
<reference evidence="3" key="1">
    <citation type="journal article" date="2023" name="bioRxiv">
        <title>Scaffold-level genome assemblies of two parasitoid biocontrol wasps reveal the parthenogenesis mechanism and an associated novel virus.</title>
        <authorList>
            <person name="Inwood S."/>
            <person name="Skelly J."/>
            <person name="Guhlin J."/>
            <person name="Harrop T."/>
            <person name="Goldson S."/>
            <person name="Dearden P."/>
        </authorList>
    </citation>
    <scope>NUCLEOTIDE SEQUENCE</scope>
    <source>
        <strain evidence="3">Irish</strain>
        <tissue evidence="3">Whole body</tissue>
    </source>
</reference>
<dbReference type="PROSITE" id="PS51257">
    <property type="entry name" value="PROKAR_LIPOPROTEIN"/>
    <property type="match status" value="1"/>
</dbReference>
<keyword evidence="2" id="KW-0732">Signal</keyword>
<gene>
    <name evidence="3" type="ORF">PV328_008881</name>
</gene>
<evidence type="ECO:0000313" key="3">
    <source>
        <dbReference type="EMBL" id="KAK0171124.1"/>
    </source>
</evidence>
<dbReference type="EMBL" id="JAQQBS010000003">
    <property type="protein sequence ID" value="KAK0171124.1"/>
    <property type="molecule type" value="Genomic_DNA"/>
</dbReference>
<evidence type="ECO:0000313" key="4">
    <source>
        <dbReference type="Proteomes" id="UP001168990"/>
    </source>
</evidence>
<protein>
    <submittedName>
        <fullName evidence="3">Uncharacterized protein</fullName>
    </submittedName>
</protein>
<dbReference type="Proteomes" id="UP001168990">
    <property type="component" value="Unassembled WGS sequence"/>
</dbReference>
<accession>A0AA39FKS8</accession>
<feature type="region of interest" description="Disordered" evidence="1">
    <location>
        <begin position="130"/>
        <end position="152"/>
    </location>
</feature>
<name>A0AA39FKS8_9HYME</name>
<proteinExistence type="predicted"/>
<comment type="caution">
    <text evidence="3">The sequence shown here is derived from an EMBL/GenBank/DDBJ whole genome shotgun (WGS) entry which is preliminary data.</text>
</comment>
<feature type="signal peptide" evidence="2">
    <location>
        <begin position="1"/>
        <end position="17"/>
    </location>
</feature>
<evidence type="ECO:0000256" key="2">
    <source>
        <dbReference type="SAM" id="SignalP"/>
    </source>
</evidence>